<evidence type="ECO:0000313" key="3">
    <source>
        <dbReference type="EMBL" id="ORX57966.1"/>
    </source>
</evidence>
<dbReference type="OrthoDB" id="2280493at2759"/>
<dbReference type="EMBL" id="MCGT01000007">
    <property type="protein sequence ID" value="ORX57966.1"/>
    <property type="molecule type" value="Genomic_DNA"/>
</dbReference>
<organism evidence="3 4">
    <name type="scientific">Hesseltinella vesiculosa</name>
    <dbReference type="NCBI Taxonomy" id="101127"/>
    <lineage>
        <taxon>Eukaryota</taxon>
        <taxon>Fungi</taxon>
        <taxon>Fungi incertae sedis</taxon>
        <taxon>Mucoromycota</taxon>
        <taxon>Mucoromycotina</taxon>
        <taxon>Mucoromycetes</taxon>
        <taxon>Mucorales</taxon>
        <taxon>Cunninghamellaceae</taxon>
        <taxon>Hesseltinella</taxon>
    </lineage>
</organism>
<keyword evidence="1" id="KW-0175">Coiled coil</keyword>
<dbReference type="Proteomes" id="UP000242146">
    <property type="component" value="Unassembled WGS sequence"/>
</dbReference>
<sequence>MDRSIDEYDQSLVDLERQKEQLELLMKKMGQEWEQSGAGIGWLHTLQETPQRRDEPRINTRAPVSEPQDDMMALASPITPDTAPLGDHNPFFPNQPDPSSQYLESLLNAGGLVASTPTPPMTPGDDPGAAHFNS</sequence>
<evidence type="ECO:0000313" key="4">
    <source>
        <dbReference type="Proteomes" id="UP000242146"/>
    </source>
</evidence>
<proteinExistence type="predicted"/>
<accession>A0A1X2GNP0</accession>
<keyword evidence="4" id="KW-1185">Reference proteome</keyword>
<reference evidence="3 4" key="1">
    <citation type="submission" date="2016-07" db="EMBL/GenBank/DDBJ databases">
        <title>Pervasive Adenine N6-methylation of Active Genes in Fungi.</title>
        <authorList>
            <consortium name="DOE Joint Genome Institute"/>
            <person name="Mondo S.J."/>
            <person name="Dannebaum R.O."/>
            <person name="Kuo R.C."/>
            <person name="Labutti K."/>
            <person name="Haridas S."/>
            <person name="Kuo A."/>
            <person name="Salamov A."/>
            <person name="Ahrendt S.R."/>
            <person name="Lipzen A."/>
            <person name="Sullivan W."/>
            <person name="Andreopoulos W.B."/>
            <person name="Clum A."/>
            <person name="Lindquist E."/>
            <person name="Daum C."/>
            <person name="Ramamoorthy G.K."/>
            <person name="Gryganskyi A."/>
            <person name="Culley D."/>
            <person name="Magnuson J.K."/>
            <person name="James T.Y."/>
            <person name="O'Malley M.A."/>
            <person name="Stajich J.E."/>
            <person name="Spatafora J.W."/>
            <person name="Visel A."/>
            <person name="Grigoriev I.V."/>
        </authorList>
    </citation>
    <scope>NUCLEOTIDE SEQUENCE [LARGE SCALE GENOMIC DNA]</scope>
    <source>
        <strain evidence="3 4">NRRL 3301</strain>
    </source>
</reference>
<feature type="region of interest" description="Disordered" evidence="2">
    <location>
        <begin position="46"/>
        <end position="134"/>
    </location>
</feature>
<evidence type="ECO:0000256" key="1">
    <source>
        <dbReference type="SAM" id="Coils"/>
    </source>
</evidence>
<gene>
    <name evidence="3" type="ORF">DM01DRAFT_1405640</name>
</gene>
<evidence type="ECO:0000256" key="2">
    <source>
        <dbReference type="SAM" id="MobiDB-lite"/>
    </source>
</evidence>
<protein>
    <submittedName>
        <fullName evidence="3">Uncharacterized protein</fullName>
    </submittedName>
</protein>
<feature type="coiled-coil region" evidence="1">
    <location>
        <begin position="5"/>
        <end position="32"/>
    </location>
</feature>
<dbReference type="AlphaFoldDB" id="A0A1X2GNP0"/>
<dbReference type="STRING" id="101127.A0A1X2GNP0"/>
<name>A0A1X2GNP0_9FUNG</name>
<comment type="caution">
    <text evidence="3">The sequence shown here is derived from an EMBL/GenBank/DDBJ whole genome shotgun (WGS) entry which is preliminary data.</text>
</comment>